<dbReference type="AlphaFoldDB" id="A0A382X448"/>
<dbReference type="Pfam" id="PF03379">
    <property type="entry name" value="CcmB"/>
    <property type="match status" value="1"/>
</dbReference>
<evidence type="ECO:0000313" key="7">
    <source>
        <dbReference type="EMBL" id="SVD65872.1"/>
    </source>
</evidence>
<organism evidence="7">
    <name type="scientific">marine metagenome</name>
    <dbReference type="NCBI Taxonomy" id="408172"/>
    <lineage>
        <taxon>unclassified sequences</taxon>
        <taxon>metagenomes</taxon>
        <taxon>ecological metagenomes</taxon>
    </lineage>
</organism>
<dbReference type="GO" id="GO:0016020">
    <property type="term" value="C:membrane"/>
    <property type="evidence" value="ECO:0007669"/>
    <property type="project" value="UniProtKB-SubCell"/>
</dbReference>
<evidence type="ECO:0000256" key="6">
    <source>
        <dbReference type="SAM" id="Phobius"/>
    </source>
</evidence>
<evidence type="ECO:0000256" key="3">
    <source>
        <dbReference type="ARBA" id="ARBA00022692"/>
    </source>
</evidence>
<dbReference type="GO" id="GO:0015232">
    <property type="term" value="F:heme transmembrane transporter activity"/>
    <property type="evidence" value="ECO:0007669"/>
    <property type="project" value="InterPro"/>
</dbReference>
<feature type="non-terminal residue" evidence="7">
    <location>
        <position position="56"/>
    </location>
</feature>
<reference evidence="7" key="1">
    <citation type="submission" date="2018-05" db="EMBL/GenBank/DDBJ databases">
        <authorList>
            <person name="Lanie J.A."/>
            <person name="Ng W.-L."/>
            <person name="Kazmierczak K.M."/>
            <person name="Andrzejewski T.M."/>
            <person name="Davidsen T.M."/>
            <person name="Wayne K.J."/>
            <person name="Tettelin H."/>
            <person name="Glass J.I."/>
            <person name="Rusch D."/>
            <person name="Podicherti R."/>
            <person name="Tsui H.-C.T."/>
            <person name="Winkler M.E."/>
        </authorList>
    </citation>
    <scope>NUCLEOTIDE SEQUENCE</scope>
</reference>
<feature type="transmembrane region" description="Helical" evidence="6">
    <location>
        <begin position="21"/>
        <end position="40"/>
    </location>
</feature>
<keyword evidence="4 6" id="KW-1133">Transmembrane helix</keyword>
<protein>
    <submittedName>
        <fullName evidence="7">Uncharacterized protein</fullName>
    </submittedName>
</protein>
<evidence type="ECO:0000256" key="1">
    <source>
        <dbReference type="ARBA" id="ARBA00004141"/>
    </source>
</evidence>
<evidence type="ECO:0000256" key="5">
    <source>
        <dbReference type="ARBA" id="ARBA00023136"/>
    </source>
</evidence>
<comment type="similarity">
    <text evidence="2">Belongs to the CcmB/CycW/HelB family.</text>
</comment>
<dbReference type="InterPro" id="IPR003544">
    <property type="entry name" value="Cyt_c_biogenesis_CcmB"/>
</dbReference>
<comment type="subcellular location">
    <subcellularLocation>
        <location evidence="1">Membrane</location>
        <topology evidence="1">Multi-pass membrane protein</topology>
    </subcellularLocation>
</comment>
<gene>
    <name evidence="7" type="ORF">METZ01_LOCUS418726</name>
</gene>
<evidence type="ECO:0000256" key="4">
    <source>
        <dbReference type="ARBA" id="ARBA00022989"/>
    </source>
</evidence>
<dbReference type="EMBL" id="UINC01164824">
    <property type="protein sequence ID" value="SVD65872.1"/>
    <property type="molecule type" value="Genomic_DNA"/>
</dbReference>
<proteinExistence type="inferred from homology"/>
<sequence length="56" mass="6540">MNIYQQLFLRDLKVSMKRWSDLLTGIIMFILVAFIFPLIAGSDQDFMHRIIGPVIL</sequence>
<dbReference type="GO" id="GO:0017004">
    <property type="term" value="P:cytochrome complex assembly"/>
    <property type="evidence" value="ECO:0007669"/>
    <property type="project" value="InterPro"/>
</dbReference>
<accession>A0A382X448</accession>
<keyword evidence="5 6" id="KW-0472">Membrane</keyword>
<name>A0A382X448_9ZZZZ</name>
<evidence type="ECO:0000256" key="2">
    <source>
        <dbReference type="ARBA" id="ARBA00010544"/>
    </source>
</evidence>
<keyword evidence="3 6" id="KW-0812">Transmembrane</keyword>